<accession>A0A5M8Q3G2</accession>
<dbReference type="PANTHER" id="PTHR30572">
    <property type="entry name" value="MEMBRANE COMPONENT OF TRANSPORTER-RELATED"/>
    <property type="match status" value="1"/>
</dbReference>
<organism evidence="9 10">
    <name type="scientific">Dyadobacter flavalbus</name>
    <dbReference type="NCBI Taxonomy" id="2579942"/>
    <lineage>
        <taxon>Bacteria</taxon>
        <taxon>Pseudomonadati</taxon>
        <taxon>Bacteroidota</taxon>
        <taxon>Cytophagia</taxon>
        <taxon>Cytophagales</taxon>
        <taxon>Spirosomataceae</taxon>
        <taxon>Dyadobacter</taxon>
    </lineage>
</organism>
<feature type="transmembrane region" description="Helical" evidence="6">
    <location>
        <begin position="725"/>
        <end position="747"/>
    </location>
</feature>
<dbReference type="RefSeq" id="WP_139014858.1">
    <property type="nucleotide sequence ID" value="NZ_VBSN01000076.1"/>
</dbReference>
<proteinExistence type="predicted"/>
<evidence type="ECO:0000313" key="9">
    <source>
        <dbReference type="EMBL" id="KAA6430425.1"/>
    </source>
</evidence>
<dbReference type="OrthoDB" id="5933722at2"/>
<feature type="domain" description="ABC3 transporter permease C-terminal" evidence="7">
    <location>
        <begin position="684"/>
        <end position="797"/>
    </location>
</feature>
<dbReference type="InterPro" id="IPR050250">
    <property type="entry name" value="Macrolide_Exporter_MacB"/>
</dbReference>
<feature type="transmembrane region" description="Helical" evidence="6">
    <location>
        <begin position="767"/>
        <end position="787"/>
    </location>
</feature>
<dbReference type="InterPro" id="IPR025857">
    <property type="entry name" value="MacB_PCD"/>
</dbReference>
<evidence type="ECO:0000259" key="7">
    <source>
        <dbReference type="Pfam" id="PF02687"/>
    </source>
</evidence>
<evidence type="ECO:0000259" key="8">
    <source>
        <dbReference type="Pfam" id="PF12704"/>
    </source>
</evidence>
<keyword evidence="3 6" id="KW-0812">Transmembrane</keyword>
<feature type="transmembrane region" description="Helical" evidence="6">
    <location>
        <begin position="342"/>
        <end position="365"/>
    </location>
</feature>
<keyword evidence="5 6" id="KW-0472">Membrane</keyword>
<evidence type="ECO:0000256" key="3">
    <source>
        <dbReference type="ARBA" id="ARBA00022692"/>
    </source>
</evidence>
<dbReference type="AlphaFoldDB" id="A0A5M8Q3G2"/>
<evidence type="ECO:0000313" key="10">
    <source>
        <dbReference type="Proteomes" id="UP000323994"/>
    </source>
</evidence>
<dbReference type="PROSITE" id="PS51257">
    <property type="entry name" value="PROKAR_LIPOPROTEIN"/>
    <property type="match status" value="1"/>
</dbReference>
<evidence type="ECO:0000256" key="4">
    <source>
        <dbReference type="ARBA" id="ARBA00022989"/>
    </source>
</evidence>
<gene>
    <name evidence="9" type="ORF">FEM33_25840</name>
</gene>
<keyword evidence="2" id="KW-1003">Cell membrane</keyword>
<feature type="domain" description="ABC3 transporter permease C-terminal" evidence="7">
    <location>
        <begin position="297"/>
        <end position="414"/>
    </location>
</feature>
<comment type="subcellular location">
    <subcellularLocation>
        <location evidence="1">Cell membrane</location>
        <topology evidence="1">Multi-pass membrane protein</topology>
    </subcellularLocation>
</comment>
<evidence type="ECO:0000256" key="1">
    <source>
        <dbReference type="ARBA" id="ARBA00004651"/>
    </source>
</evidence>
<dbReference type="GO" id="GO:0022857">
    <property type="term" value="F:transmembrane transporter activity"/>
    <property type="evidence" value="ECO:0007669"/>
    <property type="project" value="TreeGrafter"/>
</dbReference>
<dbReference type="Pfam" id="PF02687">
    <property type="entry name" value="FtsX"/>
    <property type="match status" value="2"/>
</dbReference>
<keyword evidence="10" id="KW-1185">Reference proteome</keyword>
<feature type="transmembrane region" description="Helical" evidence="6">
    <location>
        <begin position="21"/>
        <end position="41"/>
    </location>
</feature>
<sequence>MIRNYFVTSFRNLRRNWNFTILNVVGLTLGIACCLLIFFTVRYELSFDSHHRNMDRIFRIVKYNKSLGDKGYNTGMPLPALAALRNDFPELKNQVTCTYAMRETLVTVKKGAKREKHADQSNTVSFIGPEYFRMFDYTWIKGSPSTSLANPGSVVLSESQAIKYFGHADPMGKTINVNNQMDFLVTGIVKDPPATTNFPFHTMLSFSSLKEYGAFTNWDDWASSYGGGQMYLMLPEAVSQKKMEQQLVLFGKKYREPKQAATEDFVLQPVKDIHFDTKTSNYTGRSISKGMIWSMVMVGVFILVTACVNFVNLATAQALRRAKEVGVRKVLGSTRGQLLRQYFSETAVITVTSVFFALAIAQYVLPYVAGTLNVRPDGVVFFTDLPVLGFLAVLAVLTTLLAGFYPAIVVSGYQPVLALKGKMRTAGNRQSHLRSGLIVLQFTISQIVLIGTLIAYSQMKYFRTIDLGFQKDEIISMPVYGQEPEKLNALKTRLVNEPGIISMSYSAFTPMSRSNWQTGFKFENDAEMLDFDIVMRPADTAYVKTYGLTLLAGRMYLPADTMREYVVNEAFVKKLGLKDPNDILGKRMAIGGSGVKLPIVGVVKNFNTFSLHREIIPCVLTTDINNYLTLNIKLASSADRRLIDKIEKAWTATFPDYLFSYHYFDQTLSSFYEKEEKLFALFRILTGIAIFIGCLGLYGVVAFMAESRIKEMGIRKAVGASAMNIFGLFSIDFVKLVIIALVIASPVAWYVMNEWLQGFTYQVHISWWLYVLAGMAAIVIALVTTSFQSIKAAFVNPVTALKSE</sequence>
<feature type="transmembrane region" description="Helical" evidence="6">
    <location>
        <begin position="291"/>
        <end position="313"/>
    </location>
</feature>
<evidence type="ECO:0000256" key="6">
    <source>
        <dbReference type="SAM" id="Phobius"/>
    </source>
</evidence>
<evidence type="ECO:0000256" key="2">
    <source>
        <dbReference type="ARBA" id="ARBA00022475"/>
    </source>
</evidence>
<dbReference type="InterPro" id="IPR003838">
    <property type="entry name" value="ABC3_permease_C"/>
</dbReference>
<comment type="caution">
    <text evidence="9">The sequence shown here is derived from an EMBL/GenBank/DDBJ whole genome shotgun (WGS) entry which is preliminary data.</text>
</comment>
<feature type="transmembrane region" description="Helical" evidence="6">
    <location>
        <begin position="678"/>
        <end position="704"/>
    </location>
</feature>
<dbReference type="PANTHER" id="PTHR30572:SF18">
    <property type="entry name" value="ABC-TYPE MACROLIDE FAMILY EXPORT SYSTEM PERMEASE COMPONENT 2"/>
    <property type="match status" value="1"/>
</dbReference>
<evidence type="ECO:0000256" key="5">
    <source>
        <dbReference type="ARBA" id="ARBA00023136"/>
    </source>
</evidence>
<name>A0A5M8Q3G2_9BACT</name>
<feature type="transmembrane region" description="Helical" evidence="6">
    <location>
        <begin position="433"/>
        <end position="456"/>
    </location>
</feature>
<dbReference type="GO" id="GO:0005886">
    <property type="term" value="C:plasma membrane"/>
    <property type="evidence" value="ECO:0007669"/>
    <property type="project" value="UniProtKB-SubCell"/>
</dbReference>
<protein>
    <submittedName>
        <fullName evidence="9">FtsX-like permease family protein</fullName>
    </submittedName>
</protein>
<dbReference type="Pfam" id="PF12704">
    <property type="entry name" value="MacB_PCD"/>
    <property type="match status" value="1"/>
</dbReference>
<feature type="domain" description="MacB-like periplasmic core" evidence="8">
    <location>
        <begin position="20"/>
        <end position="247"/>
    </location>
</feature>
<keyword evidence="4 6" id="KW-1133">Transmembrane helix</keyword>
<dbReference type="EMBL" id="VBSN01000076">
    <property type="protein sequence ID" value="KAA6430425.1"/>
    <property type="molecule type" value="Genomic_DNA"/>
</dbReference>
<feature type="transmembrane region" description="Helical" evidence="6">
    <location>
        <begin position="385"/>
        <end position="413"/>
    </location>
</feature>
<reference evidence="9 10" key="1">
    <citation type="submission" date="2019-05" db="EMBL/GenBank/DDBJ databases">
        <authorList>
            <person name="Qu J.-H."/>
        </authorList>
    </citation>
    <scope>NUCLEOTIDE SEQUENCE [LARGE SCALE GENOMIC DNA]</scope>
    <source>
        <strain evidence="9 10">NS28</strain>
    </source>
</reference>
<dbReference type="Proteomes" id="UP000323994">
    <property type="component" value="Unassembled WGS sequence"/>
</dbReference>